<proteinExistence type="predicted"/>
<dbReference type="EMBL" id="CP034722">
    <property type="protein sequence ID" value="AZT29200.1"/>
    <property type="molecule type" value="Genomic_DNA"/>
</dbReference>
<reference evidence="1" key="1">
    <citation type="submission" date="2018-12" db="EMBL/GenBank/DDBJ databases">
        <title>Complete genome sequences of twenty non-typhoidal Salmonella isolates from Rwanda.</title>
        <authorList>
            <person name="Byukusenge M."/>
            <person name="Li L."/>
            <person name="Subhashinie K."/>
            <person name="Nzayirambaho M."/>
            <person name="Kuchipudi S.V."/>
            <person name="Jayarao B.M."/>
        </authorList>
    </citation>
    <scope>NUCLEOTIDE SEQUENCE</scope>
    <source>
        <strain evidence="1">RSE02</strain>
    </source>
</reference>
<sequence>MSDSFSSSDYLYFVLVPVAEVFRSRFPEGSAPFNAIRTYSKCRVKFTGKRLEREWQEFCKKHDLKNDPELEY</sequence>
<gene>
    <name evidence="1" type="ORF">ELZ69_12805</name>
</gene>
<organism evidence="1">
    <name type="scientific">Salmonella enterica subsp. enterica serovar Moero</name>
    <dbReference type="NCBI Taxonomy" id="2500154"/>
    <lineage>
        <taxon>Bacteria</taxon>
        <taxon>Pseudomonadati</taxon>
        <taxon>Pseudomonadota</taxon>
        <taxon>Gammaproteobacteria</taxon>
        <taxon>Enterobacterales</taxon>
        <taxon>Enterobacteriaceae</taxon>
        <taxon>Salmonella</taxon>
    </lineage>
</organism>
<evidence type="ECO:0000313" key="1">
    <source>
        <dbReference type="EMBL" id="AZT29200.1"/>
    </source>
</evidence>
<dbReference type="AlphaFoldDB" id="A0A3Q9M8S4"/>
<name>A0A3Q9M8S4_SALET</name>
<accession>A0A3Q9M8S4</accession>
<protein>
    <submittedName>
        <fullName evidence="1">Uncharacterized protein</fullName>
    </submittedName>
</protein>